<proteinExistence type="predicted"/>
<dbReference type="HOGENOM" id="CLU_2707604_0_0_1"/>
<dbReference type="EnsemblMetazoa" id="MESCA004180-RA">
    <property type="protein sequence ID" value="MESCA004180-PA"/>
    <property type="gene ID" value="MESCA004180"/>
</dbReference>
<evidence type="ECO:0000313" key="2">
    <source>
        <dbReference type="Proteomes" id="UP000015102"/>
    </source>
</evidence>
<protein>
    <submittedName>
        <fullName evidence="1">Uncharacterized protein</fullName>
    </submittedName>
</protein>
<name>T1GKZ7_MEGSC</name>
<organism evidence="1 2">
    <name type="scientific">Megaselia scalaris</name>
    <name type="common">Humpbacked fly</name>
    <name type="synonym">Phora scalaris</name>
    <dbReference type="NCBI Taxonomy" id="36166"/>
    <lineage>
        <taxon>Eukaryota</taxon>
        <taxon>Metazoa</taxon>
        <taxon>Ecdysozoa</taxon>
        <taxon>Arthropoda</taxon>
        <taxon>Hexapoda</taxon>
        <taxon>Insecta</taxon>
        <taxon>Pterygota</taxon>
        <taxon>Neoptera</taxon>
        <taxon>Endopterygota</taxon>
        <taxon>Diptera</taxon>
        <taxon>Brachycera</taxon>
        <taxon>Muscomorpha</taxon>
        <taxon>Platypezoidea</taxon>
        <taxon>Phoridae</taxon>
        <taxon>Megaseliini</taxon>
        <taxon>Megaselia</taxon>
    </lineage>
</organism>
<dbReference type="EMBL" id="CAQQ02394839">
    <property type="status" value="NOT_ANNOTATED_CDS"/>
    <property type="molecule type" value="Genomic_DNA"/>
</dbReference>
<reference evidence="1" key="2">
    <citation type="submission" date="2015-06" db="UniProtKB">
        <authorList>
            <consortium name="EnsemblMetazoa"/>
        </authorList>
    </citation>
    <scope>IDENTIFICATION</scope>
</reference>
<reference evidence="2" key="1">
    <citation type="submission" date="2013-02" db="EMBL/GenBank/DDBJ databases">
        <authorList>
            <person name="Hughes D."/>
        </authorList>
    </citation>
    <scope>NUCLEOTIDE SEQUENCE</scope>
    <source>
        <strain>Durham</strain>
        <strain evidence="2">NC isolate 2 -- Noor lab</strain>
    </source>
</reference>
<sequence>MIRDDFGFYLIAFNSSILPVSETSTLDAVLPTRDHRFSRLEKGKGNTDLGKNRKRKNTLYNNNNIAYKILATK</sequence>
<evidence type="ECO:0000313" key="1">
    <source>
        <dbReference type="EnsemblMetazoa" id="MESCA004180-PA"/>
    </source>
</evidence>
<dbReference type="AlphaFoldDB" id="T1GKZ7"/>
<dbReference type="EMBL" id="CAQQ02394838">
    <property type="status" value="NOT_ANNOTATED_CDS"/>
    <property type="molecule type" value="Genomic_DNA"/>
</dbReference>
<accession>T1GKZ7</accession>
<dbReference type="Proteomes" id="UP000015102">
    <property type="component" value="Unassembled WGS sequence"/>
</dbReference>
<keyword evidence="2" id="KW-1185">Reference proteome</keyword>